<name>A0A1A5YPC4_9BACL</name>
<dbReference type="Gene3D" id="1.10.1660.10">
    <property type="match status" value="1"/>
</dbReference>
<evidence type="ECO:0000313" key="3">
    <source>
        <dbReference type="EMBL" id="OBR67408.1"/>
    </source>
</evidence>
<evidence type="ECO:0000256" key="1">
    <source>
        <dbReference type="ARBA" id="ARBA00023125"/>
    </source>
</evidence>
<dbReference type="OrthoDB" id="166060at2"/>
<protein>
    <submittedName>
        <fullName evidence="3">Transcriptional regulator</fullName>
    </submittedName>
</protein>
<dbReference type="SUPFAM" id="SSF46955">
    <property type="entry name" value="Putative DNA-binding domain"/>
    <property type="match status" value="1"/>
</dbReference>
<dbReference type="Proteomes" id="UP000092024">
    <property type="component" value="Unassembled WGS sequence"/>
</dbReference>
<keyword evidence="4" id="KW-1185">Reference proteome</keyword>
<gene>
    <name evidence="3" type="ORF">A7K91_19575</name>
</gene>
<dbReference type="SMART" id="SM00422">
    <property type="entry name" value="HTH_MERR"/>
    <property type="match status" value="1"/>
</dbReference>
<dbReference type="Pfam" id="PF13411">
    <property type="entry name" value="MerR_1"/>
    <property type="match status" value="1"/>
</dbReference>
<dbReference type="PROSITE" id="PS50937">
    <property type="entry name" value="HTH_MERR_2"/>
    <property type="match status" value="1"/>
</dbReference>
<dbReference type="PANTHER" id="PTHR30204:SF95">
    <property type="entry name" value="HTH-TYPE TRANSCRIPTIONAL REGULATOR CUER"/>
    <property type="match status" value="1"/>
</dbReference>
<dbReference type="InterPro" id="IPR047057">
    <property type="entry name" value="MerR_fam"/>
</dbReference>
<keyword evidence="1" id="KW-0238">DNA-binding</keyword>
<feature type="domain" description="HTH merR-type" evidence="2">
    <location>
        <begin position="6"/>
        <end position="75"/>
    </location>
</feature>
<sequence>MEEEKLYRIGELSKLAQISPRTIDYYTSLGLIEPAKRSLKNYRLYHFETLQELERIEELKKDKYTLDEIKEKLDTWRKVTPEAQISLKLTEIQQHLSQLEREVKELEPVIKQLKPKQASRLYTRLMPQTAACIEALMLLMNKSSLM</sequence>
<evidence type="ECO:0000313" key="4">
    <source>
        <dbReference type="Proteomes" id="UP000092024"/>
    </source>
</evidence>
<dbReference type="EMBL" id="LYPA01000038">
    <property type="protein sequence ID" value="OBR67408.1"/>
    <property type="molecule type" value="Genomic_DNA"/>
</dbReference>
<dbReference type="STRING" id="1844972.A7K91_19575"/>
<accession>A0A1A5YPC4</accession>
<dbReference type="PANTHER" id="PTHR30204">
    <property type="entry name" value="REDOX-CYCLING DRUG-SENSING TRANSCRIPTIONAL ACTIVATOR SOXR"/>
    <property type="match status" value="1"/>
</dbReference>
<dbReference type="GO" id="GO:0003700">
    <property type="term" value="F:DNA-binding transcription factor activity"/>
    <property type="evidence" value="ECO:0007669"/>
    <property type="project" value="InterPro"/>
</dbReference>
<dbReference type="GO" id="GO:0003677">
    <property type="term" value="F:DNA binding"/>
    <property type="evidence" value="ECO:0007669"/>
    <property type="project" value="UniProtKB-KW"/>
</dbReference>
<reference evidence="3 4" key="1">
    <citation type="submission" date="2016-05" db="EMBL/GenBank/DDBJ databases">
        <title>Paenibacillus oryzae. sp. nov., isolated from the rice root.</title>
        <authorList>
            <person name="Zhang J."/>
            <person name="Zhang X."/>
        </authorList>
    </citation>
    <scope>NUCLEOTIDE SEQUENCE [LARGE SCALE GENOMIC DNA]</scope>
    <source>
        <strain evidence="3 4">1DrF-4</strain>
    </source>
</reference>
<proteinExistence type="predicted"/>
<evidence type="ECO:0000259" key="2">
    <source>
        <dbReference type="PROSITE" id="PS50937"/>
    </source>
</evidence>
<dbReference type="AlphaFoldDB" id="A0A1A5YPC4"/>
<dbReference type="InterPro" id="IPR009061">
    <property type="entry name" value="DNA-bd_dom_put_sf"/>
</dbReference>
<dbReference type="RefSeq" id="WP_068680808.1">
    <property type="nucleotide sequence ID" value="NZ_LYPA01000038.1"/>
</dbReference>
<organism evidence="3 4">
    <name type="scientific">Paenibacillus oryzae</name>
    <dbReference type="NCBI Taxonomy" id="1844972"/>
    <lineage>
        <taxon>Bacteria</taxon>
        <taxon>Bacillati</taxon>
        <taxon>Bacillota</taxon>
        <taxon>Bacilli</taxon>
        <taxon>Bacillales</taxon>
        <taxon>Paenibacillaceae</taxon>
        <taxon>Paenibacillus</taxon>
    </lineage>
</organism>
<comment type="caution">
    <text evidence="3">The sequence shown here is derived from an EMBL/GenBank/DDBJ whole genome shotgun (WGS) entry which is preliminary data.</text>
</comment>
<dbReference type="InterPro" id="IPR000551">
    <property type="entry name" value="MerR-type_HTH_dom"/>
</dbReference>